<reference evidence="3" key="1">
    <citation type="journal article" date="2019" name="Int. J. Syst. Evol. Microbiol.">
        <title>The Global Catalogue of Microorganisms (GCM) 10K type strain sequencing project: providing services to taxonomists for standard genome sequencing and annotation.</title>
        <authorList>
            <consortium name="The Broad Institute Genomics Platform"/>
            <consortium name="The Broad Institute Genome Sequencing Center for Infectious Disease"/>
            <person name="Wu L."/>
            <person name="Ma J."/>
        </authorList>
    </citation>
    <scope>NUCLEOTIDE SEQUENCE [LARGE SCALE GENOMIC DNA]</scope>
    <source>
        <strain evidence="3">CGMCC 1.12766</strain>
    </source>
</reference>
<sequence length="137" mass="14439">MTVKLGAISRIGAAIAAAGAAITLSGTAMAGGSAQSDRCVYVGNISGYSVIDDRHLILRSGASSFFLVTTATRCAGLNFGVEIATSIRGNQRICQPMSEFVIPDDGWRCRIASIEEVEDEDAARALVEERERNANEG</sequence>
<protein>
    <submittedName>
        <fullName evidence="2">Uncharacterized protein</fullName>
    </submittedName>
</protein>
<keyword evidence="1" id="KW-0732">Signal</keyword>
<evidence type="ECO:0000256" key="1">
    <source>
        <dbReference type="SAM" id="SignalP"/>
    </source>
</evidence>
<name>A0ABQ1XYV8_9PROT</name>
<evidence type="ECO:0000313" key="3">
    <source>
        <dbReference type="Proteomes" id="UP000648722"/>
    </source>
</evidence>
<feature type="signal peptide" evidence="1">
    <location>
        <begin position="1"/>
        <end position="30"/>
    </location>
</feature>
<dbReference type="EMBL" id="BMFS01000014">
    <property type="protein sequence ID" value="GGH07359.1"/>
    <property type="molecule type" value="Genomic_DNA"/>
</dbReference>
<dbReference type="RefSeq" id="WP_188452940.1">
    <property type="nucleotide sequence ID" value="NZ_BMFS01000014.1"/>
</dbReference>
<evidence type="ECO:0000313" key="2">
    <source>
        <dbReference type="EMBL" id="GGH07359.1"/>
    </source>
</evidence>
<dbReference type="Pfam" id="PF20101">
    <property type="entry name" value="DUF6491"/>
    <property type="match status" value="1"/>
</dbReference>
<accession>A0ABQ1XYV8</accession>
<keyword evidence="3" id="KW-1185">Reference proteome</keyword>
<gene>
    <name evidence="2" type="ORF">GCM10007420_25040</name>
</gene>
<dbReference type="InterPro" id="IPR045500">
    <property type="entry name" value="DUF6491"/>
</dbReference>
<dbReference type="Proteomes" id="UP000648722">
    <property type="component" value="Unassembled WGS sequence"/>
</dbReference>
<organism evidence="2 3">
    <name type="scientific">Glycocaulis albus</name>
    <dbReference type="NCBI Taxonomy" id="1382801"/>
    <lineage>
        <taxon>Bacteria</taxon>
        <taxon>Pseudomonadati</taxon>
        <taxon>Pseudomonadota</taxon>
        <taxon>Alphaproteobacteria</taxon>
        <taxon>Maricaulales</taxon>
        <taxon>Maricaulaceae</taxon>
        <taxon>Glycocaulis</taxon>
    </lineage>
</organism>
<comment type="caution">
    <text evidence="2">The sequence shown here is derived from an EMBL/GenBank/DDBJ whole genome shotgun (WGS) entry which is preliminary data.</text>
</comment>
<proteinExistence type="predicted"/>
<feature type="chain" id="PRO_5045394000" evidence="1">
    <location>
        <begin position="31"/>
        <end position="137"/>
    </location>
</feature>